<comment type="subcellular location">
    <subcellularLocation>
        <location evidence="8">Cell inner membrane</location>
        <topology evidence="8">Multi-pass membrane protein</topology>
    </subcellularLocation>
    <subcellularLocation>
        <location evidence="1">Cell membrane</location>
        <topology evidence="1">Multi-pass membrane protein</topology>
    </subcellularLocation>
</comment>
<dbReference type="AlphaFoldDB" id="A0A5Y2QII3"/>
<evidence type="ECO:0000256" key="8">
    <source>
        <dbReference type="RuleBase" id="RU363041"/>
    </source>
</evidence>
<feature type="transmembrane region" description="Helical" evidence="8">
    <location>
        <begin position="81"/>
        <end position="101"/>
    </location>
</feature>
<evidence type="ECO:0000256" key="6">
    <source>
        <dbReference type="ARBA" id="ARBA00022989"/>
    </source>
</evidence>
<evidence type="ECO:0000256" key="7">
    <source>
        <dbReference type="ARBA" id="ARBA00023136"/>
    </source>
</evidence>
<dbReference type="GO" id="GO:0005886">
    <property type="term" value="C:plasma membrane"/>
    <property type="evidence" value="ECO:0007669"/>
    <property type="project" value="UniProtKB-SubCell"/>
</dbReference>
<evidence type="ECO:0000256" key="4">
    <source>
        <dbReference type="ARBA" id="ARBA00022475"/>
    </source>
</evidence>
<comment type="similarity">
    <text evidence="2 8">Belongs to the 4-toluene sulfonate uptake permease (TSUP) (TC 2.A.102) family.</text>
</comment>
<dbReference type="PANTHER" id="PTHR30269">
    <property type="entry name" value="TRANSMEMBRANE PROTEIN YFCA"/>
    <property type="match status" value="1"/>
</dbReference>
<organism evidence="9">
    <name type="scientific">Salmonella enterica subsp. arizonae</name>
    <dbReference type="NCBI Taxonomy" id="59203"/>
    <lineage>
        <taxon>Bacteria</taxon>
        <taxon>Pseudomonadati</taxon>
        <taxon>Pseudomonadota</taxon>
        <taxon>Gammaproteobacteria</taxon>
        <taxon>Enterobacterales</taxon>
        <taxon>Enterobacteriaceae</taxon>
        <taxon>Salmonella</taxon>
    </lineage>
</organism>
<keyword evidence="6 8" id="KW-1133">Transmembrane helix</keyword>
<keyword evidence="8" id="KW-0997">Cell inner membrane</keyword>
<dbReference type="InterPro" id="IPR052017">
    <property type="entry name" value="TSUP"/>
</dbReference>
<evidence type="ECO:0000256" key="3">
    <source>
        <dbReference type="ARBA" id="ARBA00022448"/>
    </source>
</evidence>
<feature type="transmembrane region" description="Helical" evidence="8">
    <location>
        <begin position="138"/>
        <end position="170"/>
    </location>
</feature>
<evidence type="ECO:0000256" key="5">
    <source>
        <dbReference type="ARBA" id="ARBA00022692"/>
    </source>
</evidence>
<name>A0A5Y2QII3_SALER</name>
<comment type="caution">
    <text evidence="9">The sequence shown here is derived from an EMBL/GenBank/DDBJ whole genome shotgun (WGS) entry which is preliminary data.</text>
</comment>
<keyword evidence="4 8" id="KW-1003">Cell membrane</keyword>
<keyword evidence="3" id="KW-0813">Transport</keyword>
<feature type="transmembrane region" description="Helical" evidence="8">
    <location>
        <begin position="108"/>
        <end position="126"/>
    </location>
</feature>
<feature type="transmembrane region" description="Helical" evidence="8">
    <location>
        <begin position="191"/>
        <end position="213"/>
    </location>
</feature>
<proteinExistence type="inferred from homology"/>
<keyword evidence="5 8" id="KW-0812">Transmembrane</keyword>
<evidence type="ECO:0000313" key="9">
    <source>
        <dbReference type="EMBL" id="ECF4922084.1"/>
    </source>
</evidence>
<sequence>MDTSFMDFSYFAIMFMVALVAGFINVVSGGGGFLSIGALLISGLPPANALATNKIQALGSSLTSGIYFLRHGHINVQQHKYVFMAAFIGSALGTTLIQFIEPEMLKKLLPVLIIAVALYFIFAPNLSEPKNKPHTSLLLFSVICGGCVGFYDGFLGAGAGSFYTLAYILLRGYSIDKAQIHSNFINLASNFASIVFFIFGGKMIWSLGLVMFLGQSLGARLGTTVVLTRGKKVIRPMIVIISICISGKMLLDMYQ</sequence>
<gene>
    <name evidence="9" type="ORF">FLP03_07560</name>
</gene>
<accession>A0A5Y2QII3</accession>
<dbReference type="InterPro" id="IPR002781">
    <property type="entry name" value="TM_pro_TauE-like"/>
</dbReference>
<protein>
    <recommendedName>
        <fullName evidence="8">Probable membrane transporter protein</fullName>
    </recommendedName>
</protein>
<dbReference type="Proteomes" id="UP000839641">
    <property type="component" value="Unassembled WGS sequence"/>
</dbReference>
<dbReference type="Pfam" id="PF01925">
    <property type="entry name" value="TauE"/>
    <property type="match status" value="1"/>
</dbReference>
<dbReference type="EMBL" id="AAILJL010000004">
    <property type="protein sequence ID" value="ECF4922084.1"/>
    <property type="molecule type" value="Genomic_DNA"/>
</dbReference>
<reference evidence="9" key="1">
    <citation type="submission" date="2019-07" db="EMBL/GenBank/DDBJ databases">
        <authorList>
            <consortium name="GenomeTrakr network: Whole genome sequencing for foodborne pathogen traceback"/>
        </authorList>
    </citation>
    <scope>NUCLEOTIDE SEQUENCE [LARGE SCALE GENOMIC DNA]</scope>
    <source>
        <strain evidence="9">FDA00014297</strain>
    </source>
</reference>
<dbReference type="PANTHER" id="PTHR30269:SF0">
    <property type="entry name" value="MEMBRANE TRANSPORTER PROTEIN YFCA-RELATED"/>
    <property type="match status" value="1"/>
</dbReference>
<evidence type="ECO:0000256" key="1">
    <source>
        <dbReference type="ARBA" id="ARBA00004651"/>
    </source>
</evidence>
<evidence type="ECO:0000256" key="2">
    <source>
        <dbReference type="ARBA" id="ARBA00009142"/>
    </source>
</evidence>
<keyword evidence="7 8" id="KW-0472">Membrane</keyword>
<feature type="transmembrane region" description="Helical" evidence="8">
    <location>
        <begin position="233"/>
        <end position="251"/>
    </location>
</feature>
<feature type="transmembrane region" description="Helical" evidence="8">
    <location>
        <begin position="12"/>
        <end position="41"/>
    </location>
</feature>